<dbReference type="RefSeq" id="WP_270679889.1">
    <property type="nucleotide sequence ID" value="NZ_JAQFWP010000050.1"/>
</dbReference>
<dbReference type="InterPro" id="IPR011034">
    <property type="entry name" value="Formyl_transferase-like_C_sf"/>
</dbReference>
<dbReference type="CDD" id="cd08701">
    <property type="entry name" value="FMT_C_HypX"/>
    <property type="match status" value="1"/>
</dbReference>
<gene>
    <name evidence="2" type="ORF">O4U47_22330</name>
</gene>
<dbReference type="InterPro" id="IPR001753">
    <property type="entry name" value="Enoyl-CoA_hydra/iso"/>
</dbReference>
<dbReference type="Pfam" id="PF00378">
    <property type="entry name" value="ECH_1"/>
    <property type="match status" value="1"/>
</dbReference>
<dbReference type="SUPFAM" id="SSF50486">
    <property type="entry name" value="FMT C-terminal domain-like"/>
    <property type="match status" value="1"/>
</dbReference>
<dbReference type="InterPro" id="IPR005793">
    <property type="entry name" value="Formyl_trans_C"/>
</dbReference>
<dbReference type="EMBL" id="JAQFWP010000050">
    <property type="protein sequence ID" value="MDA2807260.1"/>
    <property type="molecule type" value="Genomic_DNA"/>
</dbReference>
<dbReference type="Gene3D" id="3.40.50.12230">
    <property type="match status" value="1"/>
</dbReference>
<sequence length="573" mass="61921">MRVLLLCSAFNGLSQRTWIELRRAGHDVSVELAIDEETMVEAVELARPELIICPFLKERVPERIWKNHRTVIVHPGPPGDRGPSSLDWAVDEGAPEWGVTALQAVEEMDAGPIWGSRTFPLPAEPPKKSSLYNGPVTEAAIALVHEVVAKAADPWFLPEPLDYERPEVTGRLRPTMRQEDRTFAWSDPSAHILRKVRAADGAPGVRTVLCGTEVRVFDADEGPRISAEPGTVAARSDGRVLVATGDGSLWIGHLKAGAPGEPGAIKLPAATALGALIDGVPNADPSVRPSDRGYGDGEIVYRRSGAVGVLSFDFYNGAMSTEQCLRLAAGLRHAARQDTRVLLLRGGEVFSNGIHLNVIEAAEDPEGEAWRNIQAIDDVCQEIITCSSQLTVASVGGNAGAGGVMLALGADRVLVRQGAVLNPHYATMGLFGSEYWTYVLPRRVGDAAAAALTGECLPIGAEQAVELGLADSAIGGAPGEFEEAALVYARRLADRGNYERVLQAKNDLREADERRRPLETYRVAELAEMSRDIFDDRSGFREARRSFVHKIKAEATPAHLADHRAPTMRDVMV</sequence>
<dbReference type="PANTHER" id="PTHR43388">
    <property type="entry name" value="HYDROGENASE MATURATION FACTOR HOXX"/>
    <property type="match status" value="1"/>
</dbReference>
<evidence type="ECO:0000259" key="1">
    <source>
        <dbReference type="Pfam" id="PF02911"/>
    </source>
</evidence>
<evidence type="ECO:0000313" key="3">
    <source>
        <dbReference type="Proteomes" id="UP001165685"/>
    </source>
</evidence>
<dbReference type="InterPro" id="IPR029045">
    <property type="entry name" value="ClpP/crotonase-like_dom_sf"/>
</dbReference>
<proteinExistence type="predicted"/>
<dbReference type="PIRSF" id="PIRSF006787">
    <property type="entry name" value="Hydrgn_mat_HoxX"/>
    <property type="match status" value="1"/>
</dbReference>
<reference evidence="2" key="1">
    <citation type="submission" date="2023-01" db="EMBL/GenBank/DDBJ databases">
        <title>Draft genome sequence of Nocardiopsis sp. LSu2-4 isolated from halophytes.</title>
        <authorList>
            <person name="Duangmal K."/>
            <person name="Chantavorakit T."/>
        </authorList>
    </citation>
    <scope>NUCLEOTIDE SEQUENCE</scope>
    <source>
        <strain evidence="2">LSu2-4</strain>
    </source>
</reference>
<dbReference type="PANTHER" id="PTHR43388:SF1">
    <property type="entry name" value="HYDROGENASE MATURATION FACTOR HOXX"/>
    <property type="match status" value="1"/>
</dbReference>
<dbReference type="InterPro" id="IPR036477">
    <property type="entry name" value="Formyl_transf_N_sf"/>
</dbReference>
<dbReference type="Pfam" id="PF02911">
    <property type="entry name" value="Formyl_trans_C"/>
    <property type="match status" value="1"/>
</dbReference>
<evidence type="ECO:0000313" key="2">
    <source>
        <dbReference type="EMBL" id="MDA2807260.1"/>
    </source>
</evidence>
<feature type="domain" description="Formyl transferase C-terminal" evidence="1">
    <location>
        <begin position="176"/>
        <end position="256"/>
    </location>
</feature>
<name>A0ABT4TSD0_9ACTN</name>
<organism evidence="2 3">
    <name type="scientific">Nocardiopsis suaedae</name>
    <dbReference type="NCBI Taxonomy" id="3018444"/>
    <lineage>
        <taxon>Bacteria</taxon>
        <taxon>Bacillati</taxon>
        <taxon>Actinomycetota</taxon>
        <taxon>Actinomycetes</taxon>
        <taxon>Streptosporangiales</taxon>
        <taxon>Nocardiopsidaceae</taxon>
        <taxon>Nocardiopsis</taxon>
    </lineage>
</organism>
<dbReference type="Proteomes" id="UP001165685">
    <property type="component" value="Unassembled WGS sequence"/>
</dbReference>
<comment type="caution">
    <text evidence="2">The sequence shown here is derived from an EMBL/GenBank/DDBJ whole genome shotgun (WGS) entry which is preliminary data.</text>
</comment>
<dbReference type="SUPFAM" id="SSF53328">
    <property type="entry name" value="Formyltransferase"/>
    <property type="match status" value="1"/>
</dbReference>
<dbReference type="CDD" id="cd06558">
    <property type="entry name" value="crotonase-like"/>
    <property type="match status" value="1"/>
</dbReference>
<dbReference type="Gene3D" id="3.90.226.10">
    <property type="entry name" value="2-enoyl-CoA Hydratase, Chain A, domain 1"/>
    <property type="match status" value="1"/>
</dbReference>
<dbReference type="InterPro" id="IPR047180">
    <property type="entry name" value="HoxX-like"/>
</dbReference>
<keyword evidence="3" id="KW-1185">Reference proteome</keyword>
<dbReference type="SUPFAM" id="SSF52096">
    <property type="entry name" value="ClpP/crotonase"/>
    <property type="match status" value="1"/>
</dbReference>
<dbReference type="InterPro" id="IPR009188">
    <property type="entry name" value="NiFe-hyd_mat_HypX/HoxX"/>
</dbReference>
<dbReference type="CDD" id="cd08650">
    <property type="entry name" value="FMT_core_HypX_N"/>
    <property type="match status" value="1"/>
</dbReference>
<protein>
    <submittedName>
        <fullName evidence="2">Enoyl-CoA hydratase-related protein</fullName>
    </submittedName>
</protein>
<accession>A0ABT4TSD0</accession>